<keyword evidence="3 6" id="KW-0812">Transmembrane</keyword>
<comment type="caution">
    <text evidence="7">The sequence shown here is derived from an EMBL/GenBank/DDBJ whole genome shotgun (WGS) entry which is preliminary data.</text>
</comment>
<keyword evidence="5 6" id="KW-0472">Membrane</keyword>
<proteinExistence type="predicted"/>
<keyword evidence="8" id="KW-1185">Reference proteome</keyword>
<feature type="transmembrane region" description="Helical" evidence="6">
    <location>
        <begin position="227"/>
        <end position="250"/>
    </location>
</feature>
<feature type="transmembrane region" description="Helical" evidence="6">
    <location>
        <begin position="48"/>
        <end position="75"/>
    </location>
</feature>
<feature type="transmembrane region" description="Helical" evidence="6">
    <location>
        <begin position="153"/>
        <end position="176"/>
    </location>
</feature>
<evidence type="ECO:0000256" key="3">
    <source>
        <dbReference type="ARBA" id="ARBA00022692"/>
    </source>
</evidence>
<evidence type="ECO:0000256" key="6">
    <source>
        <dbReference type="SAM" id="Phobius"/>
    </source>
</evidence>
<feature type="transmembrane region" description="Helical" evidence="6">
    <location>
        <begin position="262"/>
        <end position="283"/>
    </location>
</feature>
<name>A0A5M6ISH8_9PROT</name>
<dbReference type="InterPro" id="IPR017039">
    <property type="entry name" value="Virul_fac_BrkB"/>
</dbReference>
<accession>A0A5M6ISH8</accession>
<evidence type="ECO:0000256" key="2">
    <source>
        <dbReference type="ARBA" id="ARBA00022475"/>
    </source>
</evidence>
<organism evidence="7 8">
    <name type="scientific">Rhodovastum atsumiense</name>
    <dbReference type="NCBI Taxonomy" id="504468"/>
    <lineage>
        <taxon>Bacteria</taxon>
        <taxon>Pseudomonadati</taxon>
        <taxon>Pseudomonadota</taxon>
        <taxon>Alphaproteobacteria</taxon>
        <taxon>Acetobacterales</taxon>
        <taxon>Acetobacteraceae</taxon>
        <taxon>Rhodovastum</taxon>
    </lineage>
</organism>
<dbReference type="NCBIfam" id="TIGR00765">
    <property type="entry name" value="yihY_not_rbn"/>
    <property type="match status" value="1"/>
</dbReference>
<reference evidence="7 8" key="1">
    <citation type="submission" date="2019-09" db="EMBL/GenBank/DDBJ databases">
        <title>Genome sequence of Rhodovastum atsumiense, a diverse member of the Acetobacteraceae family of non-sulfur purple photosynthetic bacteria.</title>
        <authorList>
            <person name="Meyer T."/>
            <person name="Kyndt J."/>
        </authorList>
    </citation>
    <scope>NUCLEOTIDE SEQUENCE [LARGE SCALE GENOMIC DNA]</scope>
    <source>
        <strain evidence="7 8">DSM 21279</strain>
    </source>
</reference>
<evidence type="ECO:0000313" key="7">
    <source>
        <dbReference type="EMBL" id="KAA5610837.1"/>
    </source>
</evidence>
<keyword evidence="2" id="KW-1003">Cell membrane</keyword>
<sequence>MSGCGVRIPLSKLVDFARLRRPLPGTLRAGTAALGEALRRLRTHRSSLAAAGCAFFGMLSLFPALTLLFALAGLVFRPTQVLPLLIVLHDFLPTGAASLVLHEARALLWAQHHMLGLGALVTTWAATNGTRAMLGALTLAYDGEADPGLRPHWLGLLITLVAVVVGAAGLALLVLLPGWLEETGLSHSIGVPLHRISVAMLLAFVAVSFAVLYRFGPPRRRGERRVVWPGTVLATTTWLGASTAFSAWVVRLAGLETRYGPLGATIGLMLWFYVSAWVTLLGAELNAALERRQGSGGGAGPGI</sequence>
<dbReference type="PIRSF" id="PIRSF035875">
    <property type="entry name" value="RNase_BN"/>
    <property type="match status" value="1"/>
</dbReference>
<dbReference type="Proteomes" id="UP000325255">
    <property type="component" value="Unassembled WGS sequence"/>
</dbReference>
<dbReference type="GO" id="GO:0005886">
    <property type="term" value="C:plasma membrane"/>
    <property type="evidence" value="ECO:0007669"/>
    <property type="project" value="UniProtKB-SubCell"/>
</dbReference>
<dbReference type="PANTHER" id="PTHR30213">
    <property type="entry name" value="INNER MEMBRANE PROTEIN YHJD"/>
    <property type="match status" value="1"/>
</dbReference>
<dbReference type="PANTHER" id="PTHR30213:SF0">
    <property type="entry name" value="UPF0761 MEMBRANE PROTEIN YIHY"/>
    <property type="match status" value="1"/>
</dbReference>
<keyword evidence="4 6" id="KW-1133">Transmembrane helix</keyword>
<dbReference type="Pfam" id="PF03631">
    <property type="entry name" value="Virul_fac_BrkB"/>
    <property type="match status" value="1"/>
</dbReference>
<comment type="subcellular location">
    <subcellularLocation>
        <location evidence="1">Cell membrane</location>
        <topology evidence="1">Multi-pass membrane protein</topology>
    </subcellularLocation>
</comment>
<evidence type="ECO:0000256" key="4">
    <source>
        <dbReference type="ARBA" id="ARBA00022989"/>
    </source>
</evidence>
<feature type="transmembrane region" description="Helical" evidence="6">
    <location>
        <begin position="196"/>
        <end position="215"/>
    </location>
</feature>
<evidence type="ECO:0000256" key="1">
    <source>
        <dbReference type="ARBA" id="ARBA00004651"/>
    </source>
</evidence>
<gene>
    <name evidence="7" type="ORF">F1189_17300</name>
</gene>
<evidence type="ECO:0000256" key="5">
    <source>
        <dbReference type="ARBA" id="ARBA00023136"/>
    </source>
</evidence>
<protein>
    <submittedName>
        <fullName evidence="7">YihY/virulence factor BrkB family protein</fullName>
    </submittedName>
</protein>
<dbReference type="EMBL" id="VWPK01000027">
    <property type="protein sequence ID" value="KAA5610837.1"/>
    <property type="molecule type" value="Genomic_DNA"/>
</dbReference>
<evidence type="ECO:0000313" key="8">
    <source>
        <dbReference type="Proteomes" id="UP000325255"/>
    </source>
</evidence>
<dbReference type="OrthoDB" id="9781030at2"/>
<dbReference type="AlphaFoldDB" id="A0A5M6ISH8"/>
<feature type="transmembrane region" description="Helical" evidence="6">
    <location>
        <begin position="81"/>
        <end position="101"/>
    </location>
</feature>